<feature type="transmembrane region" description="Helical" evidence="1">
    <location>
        <begin position="64"/>
        <end position="85"/>
    </location>
</feature>
<feature type="transmembrane region" description="Helical" evidence="1">
    <location>
        <begin position="138"/>
        <end position="159"/>
    </location>
</feature>
<keyword evidence="1" id="KW-1133">Transmembrane helix</keyword>
<proteinExistence type="predicted"/>
<feature type="transmembrane region" description="Helical" evidence="1">
    <location>
        <begin position="112"/>
        <end position="132"/>
    </location>
</feature>
<evidence type="ECO:0000313" key="2">
    <source>
        <dbReference type="EMBL" id="MBE0400038.1"/>
    </source>
</evidence>
<keyword evidence="1" id="KW-0472">Membrane</keyword>
<reference evidence="2 3" key="1">
    <citation type="submission" date="2020-07" db="EMBL/GenBank/DDBJ databases">
        <title>Halophilic bacteria isolated from french cheeses.</title>
        <authorList>
            <person name="Kothe C.I."/>
            <person name="Farah-Kraiem B."/>
            <person name="Renault P."/>
            <person name="Dridi B."/>
        </authorList>
    </citation>
    <scope>NUCLEOTIDE SEQUENCE [LARGE SCALE GENOMIC DNA]</scope>
    <source>
        <strain evidence="2 3">FME1</strain>
    </source>
</reference>
<gene>
    <name evidence="2" type="ORF">EI168_07930</name>
</gene>
<evidence type="ECO:0000256" key="1">
    <source>
        <dbReference type="SAM" id="Phobius"/>
    </source>
</evidence>
<keyword evidence="3" id="KW-1185">Reference proteome</keyword>
<keyword evidence="1" id="KW-0812">Transmembrane</keyword>
<accession>A0ABR9F0N8</accession>
<evidence type="ECO:0000313" key="3">
    <source>
        <dbReference type="Proteomes" id="UP001645039"/>
    </source>
</evidence>
<protein>
    <recommendedName>
        <fullName evidence="4">Intracellular septation protein A</fullName>
    </recommendedName>
</protein>
<organism evidence="2 3">
    <name type="scientific">Halomonas casei</name>
    <dbReference type="NCBI Taxonomy" id="2742613"/>
    <lineage>
        <taxon>Bacteria</taxon>
        <taxon>Pseudomonadati</taxon>
        <taxon>Pseudomonadota</taxon>
        <taxon>Gammaproteobacteria</taxon>
        <taxon>Oceanospirillales</taxon>
        <taxon>Halomonadaceae</taxon>
        <taxon>Halomonas</taxon>
    </lineage>
</organism>
<feature type="transmembrane region" description="Helical" evidence="1">
    <location>
        <begin position="40"/>
        <end position="58"/>
    </location>
</feature>
<name>A0ABR9F0N8_9GAMM</name>
<comment type="caution">
    <text evidence="2">The sequence shown here is derived from an EMBL/GenBank/DDBJ whole genome shotgun (WGS) entry which is preliminary data.</text>
</comment>
<feature type="transmembrane region" description="Helical" evidence="1">
    <location>
        <begin position="6"/>
        <end position="33"/>
    </location>
</feature>
<evidence type="ECO:0008006" key="4">
    <source>
        <dbReference type="Google" id="ProtNLM"/>
    </source>
</evidence>
<sequence>MVLALIWPLLVLLLHDDIGSWPLLLMGAALLAWRMPQARYLAVTAAILLLTLGALGYTELGMRAYPVAVNAIMLAIFLSSLWRGMPVIERLARLREPELSAAGVRYTRNVTWAWCGFFMFNGAIACWTALYADLATWTLYNGAISYGLIGIMFIGEWLLRHRMRSRLS</sequence>
<dbReference type="EMBL" id="RRZD01000006">
    <property type="protein sequence ID" value="MBE0400038.1"/>
    <property type="molecule type" value="Genomic_DNA"/>
</dbReference>
<dbReference type="Proteomes" id="UP001645039">
    <property type="component" value="Unassembled WGS sequence"/>
</dbReference>